<accession>A0A660S7N2</accession>
<organism evidence="1 2">
    <name type="scientific">candidate division TA06 bacterium</name>
    <dbReference type="NCBI Taxonomy" id="2250710"/>
    <lineage>
        <taxon>Bacteria</taxon>
        <taxon>Bacteria division TA06</taxon>
    </lineage>
</organism>
<protein>
    <submittedName>
        <fullName evidence="1">Uncharacterized protein</fullName>
    </submittedName>
</protein>
<sequence>MNNKRKKKITFDEELYDMWAERFLEFKIWKKGDFESLLNENKIPFKKNDSIITLQKKAKKLSGVAILKFALEISTNKEIVELANDFRNDMGMQDVLFNYLLQFSRDAILYWHSDYCMCHLLKFYNLKCDYRCVDLLRDDRWEHHMALFYGKHQWNGKMDEDFPTLVKRVEAIDTREIIYHVISECTEYTDLAERAIYEGIDEFFYVMVHYYDFFDALKELDLPDTFIDEVKSKKISFKEFKETVFKKIIRENVLPIPNGENLDSVMKDEKESKSLKTFVEKKELLMKFAEQILDPEPE</sequence>
<dbReference type="Proteomes" id="UP000282321">
    <property type="component" value="Unassembled WGS sequence"/>
</dbReference>
<evidence type="ECO:0000313" key="1">
    <source>
        <dbReference type="EMBL" id="RKX64973.1"/>
    </source>
</evidence>
<gene>
    <name evidence="1" type="ORF">DRP44_07310</name>
</gene>
<dbReference type="EMBL" id="QNBC01000119">
    <property type="protein sequence ID" value="RKX64973.1"/>
    <property type="molecule type" value="Genomic_DNA"/>
</dbReference>
<evidence type="ECO:0000313" key="2">
    <source>
        <dbReference type="Proteomes" id="UP000282321"/>
    </source>
</evidence>
<reference evidence="1 2" key="1">
    <citation type="submission" date="2018-06" db="EMBL/GenBank/DDBJ databases">
        <title>Extensive metabolic versatility and redundancy in microbially diverse, dynamic hydrothermal sediments.</title>
        <authorList>
            <person name="Dombrowski N."/>
            <person name="Teske A."/>
            <person name="Baker B.J."/>
        </authorList>
    </citation>
    <scope>NUCLEOTIDE SEQUENCE [LARGE SCALE GENOMIC DNA]</scope>
    <source>
        <strain evidence="1">B35_G9</strain>
    </source>
</reference>
<dbReference type="AlphaFoldDB" id="A0A660S7N2"/>
<proteinExistence type="predicted"/>
<comment type="caution">
    <text evidence="1">The sequence shown here is derived from an EMBL/GenBank/DDBJ whole genome shotgun (WGS) entry which is preliminary data.</text>
</comment>
<name>A0A660S7N2_UNCT6</name>